<comment type="subcellular location">
    <subcellularLocation>
        <location evidence="10">Cytoplasm</location>
    </subcellularLocation>
    <subcellularLocation>
        <location evidence="1 10">Golgi apparatus membrane</location>
        <topology evidence="1 10">Peripheral membrane protein</topology>
        <orientation evidence="1 10">Cytoplasmic side</orientation>
    </subcellularLocation>
    <subcellularLocation>
        <location evidence="10">Cytoplasmic vesicle</location>
        <location evidence="10">COPI-coated vesicle membrane</location>
        <topology evidence="10">Peripheral membrane protein</topology>
        <orientation evidence="10">Cytoplasmic side</orientation>
    </subcellularLocation>
</comment>
<protein>
    <recommendedName>
        <fullName evidence="10">Coatomer subunit beta</fullName>
    </recommendedName>
    <alternativeName>
        <fullName evidence="10">Beta-coat protein</fullName>
    </alternativeName>
</protein>
<dbReference type="PANTHER" id="PTHR10635">
    <property type="entry name" value="COATOMER SUBUNIT BETA"/>
    <property type="match status" value="1"/>
</dbReference>
<keyword evidence="4" id="KW-0677">Repeat</keyword>
<evidence type="ECO:0000259" key="13">
    <source>
        <dbReference type="Pfam" id="PF07718"/>
    </source>
</evidence>
<evidence type="ECO:0000256" key="2">
    <source>
        <dbReference type="ARBA" id="ARBA00022448"/>
    </source>
</evidence>
<evidence type="ECO:0000256" key="7">
    <source>
        <dbReference type="ARBA" id="ARBA00023034"/>
    </source>
</evidence>
<dbReference type="InterPro" id="IPR029446">
    <property type="entry name" value="COPB1_appendage_platform_dom"/>
</dbReference>
<dbReference type="GO" id="GO:0006886">
    <property type="term" value="P:intracellular protein transport"/>
    <property type="evidence" value="ECO:0007669"/>
    <property type="project" value="InterPro"/>
</dbReference>
<feature type="domain" description="Coatomer beta subunit C-terminal" evidence="13">
    <location>
        <begin position="670"/>
        <end position="807"/>
    </location>
</feature>
<keyword evidence="3 10" id="KW-0963">Cytoplasm</keyword>
<gene>
    <name evidence="15" type="ORF">PBIL07802_LOCUS32694</name>
</gene>
<dbReference type="PIRSF" id="PIRSF005727">
    <property type="entry name" value="Coatomer_beta_subunit"/>
    <property type="match status" value="1"/>
</dbReference>
<name>A0A7S3GLN9_9EUKA</name>
<dbReference type="GO" id="GO:0005198">
    <property type="term" value="F:structural molecule activity"/>
    <property type="evidence" value="ECO:0007669"/>
    <property type="project" value="InterPro"/>
</dbReference>
<dbReference type="GO" id="GO:0000139">
    <property type="term" value="C:Golgi membrane"/>
    <property type="evidence" value="ECO:0007669"/>
    <property type="project" value="UniProtKB-SubCell"/>
</dbReference>
<dbReference type="InterPro" id="IPR016460">
    <property type="entry name" value="COPB1"/>
</dbReference>
<proteinExistence type="predicted"/>
<dbReference type="Pfam" id="PF07718">
    <property type="entry name" value="Coatamer_beta_C"/>
    <property type="match status" value="1"/>
</dbReference>
<dbReference type="GO" id="GO:0030126">
    <property type="term" value="C:COPI vesicle coat"/>
    <property type="evidence" value="ECO:0007669"/>
    <property type="project" value="InterPro"/>
</dbReference>
<dbReference type="EMBL" id="HBIB01049541">
    <property type="protein sequence ID" value="CAE0270339.1"/>
    <property type="molecule type" value="Transcribed_RNA"/>
</dbReference>
<evidence type="ECO:0000256" key="10">
    <source>
        <dbReference type="PIRNR" id="PIRNR005727"/>
    </source>
</evidence>
<feature type="region of interest" description="Disordered" evidence="11">
    <location>
        <begin position="520"/>
        <end position="543"/>
    </location>
</feature>
<dbReference type="Gene3D" id="1.25.10.10">
    <property type="entry name" value="Leucine-rich Repeat Variant"/>
    <property type="match status" value="1"/>
</dbReference>
<organism evidence="15">
    <name type="scientific">Palpitomonas bilix</name>
    <dbReference type="NCBI Taxonomy" id="652834"/>
    <lineage>
        <taxon>Eukaryota</taxon>
        <taxon>Eukaryota incertae sedis</taxon>
    </lineage>
</organism>
<dbReference type="InterPro" id="IPR002553">
    <property type="entry name" value="Clathrin/coatomer_adapt-like_N"/>
</dbReference>
<feature type="domain" description="Coatomer beta subunit appendage platform" evidence="14">
    <location>
        <begin position="822"/>
        <end position="946"/>
    </location>
</feature>
<dbReference type="InterPro" id="IPR011989">
    <property type="entry name" value="ARM-like"/>
</dbReference>
<keyword evidence="8 10" id="KW-0472">Membrane</keyword>
<sequence>MTNACSVLLFNDDIGQPSLGDLQAMFDSPKVDKKVEAMKKTIFMLINGQALPQLLMKVIQTVVPQNDHYLQKLLFVYWEVVDKYGPDGKLLPEMILVCNMLLKNLNHANEYIRGCTLRFLARMKESEILEPLVRAVIDNMDHRHSYVRRNAVVCLHNIFRNFEHMVPDAPQHVASFLDKESDLSAKRNAFLMLCNCQQQLAVEWVLSVIDEIPEFGDILQVSILELIRKVCRQQPATKSKYIRCIYTLLTSSSNSVAFEAANTIVSLSAAPTAVRAAASCYTKLLNNYSDNNVKLIVLDRLIALKEKHKPVVSEFLMDILRVLSNPDVDLRRKLLDFAMDLLDARNINDVLGVLKKETIKVQDSNQKNDENLDTYKQLLVQSIHRCVQRFPESANSIFSTVVDLVSDSSLQTATEVAAFVREVMALFPNLRESVLQRLVLQLHEVSFARVSRMLLFILGEFSVEDEELESTMQSLEQILGEVPLFRNNESAEGEEAPPSAAPAAQAKPLVLADGTYASQGASELPKTTTSSDNEESSKSAEAQIKGLKERIKSGDFFVGSSLCTAVTKIALRARRSDSMDVATKNMLEAKAMLMCFGVLRFGETECSTKIDKGNAERIGQCLHVLSAGTEEDISLWLDRSRDVLMKVIEHDKELRNFGKEEKEVAVSFQADDLLQIRQLQGRQATEHADLMDDGEADLMVAIGKSSKEEDFAARVAKTIQVTGVGDPIYAEAYVSVHQYDVVMEIELTNQTNEELRQVTVELATLGDLKVCDRPQPFKLAAKEKRSLRASIKVSSTETGVIYGNVTFIPASLEKRDSCDGMRVVILNDVHVDIMDYMRPATCSDTKFRTMWAEFEWENKISVQTKLGSPLAFIDYMVGSTKMKCLTSFEGVDHETRFLSGNLYAKSVFGEDALVNISVERVSGRVHGYIRIRSKMQGIALGLGDKMTQKMKDC</sequence>
<feature type="compositionally biased region" description="Polar residues" evidence="11">
    <location>
        <begin position="520"/>
        <end position="531"/>
    </location>
</feature>
<evidence type="ECO:0000313" key="15">
    <source>
        <dbReference type="EMBL" id="CAE0270339.1"/>
    </source>
</evidence>
<evidence type="ECO:0000259" key="12">
    <source>
        <dbReference type="Pfam" id="PF01602"/>
    </source>
</evidence>
<evidence type="ECO:0000256" key="8">
    <source>
        <dbReference type="ARBA" id="ARBA00023136"/>
    </source>
</evidence>
<dbReference type="Pfam" id="PF14806">
    <property type="entry name" value="Coatomer_b_Cpla"/>
    <property type="match status" value="1"/>
</dbReference>
<accession>A0A7S3GLN9</accession>
<dbReference type="InterPro" id="IPR011710">
    <property type="entry name" value="Coatomer_bsu_C"/>
</dbReference>
<dbReference type="GO" id="GO:0006888">
    <property type="term" value="P:endoplasmic reticulum to Golgi vesicle-mediated transport"/>
    <property type="evidence" value="ECO:0007669"/>
    <property type="project" value="TreeGrafter"/>
</dbReference>
<dbReference type="InterPro" id="IPR016024">
    <property type="entry name" value="ARM-type_fold"/>
</dbReference>
<evidence type="ECO:0000259" key="14">
    <source>
        <dbReference type="Pfam" id="PF14806"/>
    </source>
</evidence>
<dbReference type="PANTHER" id="PTHR10635:SF0">
    <property type="entry name" value="COATOMER SUBUNIT BETA"/>
    <property type="match status" value="1"/>
</dbReference>
<keyword evidence="6 10" id="KW-0653">Protein transport</keyword>
<comment type="function">
    <text evidence="10">The coatomer is a cytosolic protein complex that binds to dilysine motifs and reversibly associates with Golgi non-clathrin-coated vesicles, which further mediate biosynthetic protein transport from the ER, via the Golgi up to the trans Golgi network. Coatomer complex is required for budding from Golgi membranes, and is essential for the retrograde Golgi-to-ER transport of dilysine-tagged proteins.</text>
</comment>
<evidence type="ECO:0000256" key="11">
    <source>
        <dbReference type="SAM" id="MobiDB-lite"/>
    </source>
</evidence>
<evidence type="ECO:0000256" key="1">
    <source>
        <dbReference type="ARBA" id="ARBA00004255"/>
    </source>
</evidence>
<dbReference type="AlphaFoldDB" id="A0A7S3GLN9"/>
<reference evidence="15" key="1">
    <citation type="submission" date="2021-01" db="EMBL/GenBank/DDBJ databases">
        <authorList>
            <person name="Corre E."/>
            <person name="Pelletier E."/>
            <person name="Niang G."/>
            <person name="Scheremetjew M."/>
            <person name="Finn R."/>
            <person name="Kale V."/>
            <person name="Holt S."/>
            <person name="Cochrane G."/>
            <person name="Meng A."/>
            <person name="Brown T."/>
            <person name="Cohen L."/>
        </authorList>
    </citation>
    <scope>NUCLEOTIDE SEQUENCE</scope>
    <source>
        <strain evidence="15">NIES-2562</strain>
    </source>
</reference>
<evidence type="ECO:0000256" key="3">
    <source>
        <dbReference type="ARBA" id="ARBA00022490"/>
    </source>
</evidence>
<evidence type="ECO:0000256" key="4">
    <source>
        <dbReference type="ARBA" id="ARBA00022737"/>
    </source>
</evidence>
<evidence type="ECO:0000256" key="6">
    <source>
        <dbReference type="ARBA" id="ARBA00022927"/>
    </source>
</evidence>
<evidence type="ECO:0000256" key="5">
    <source>
        <dbReference type="ARBA" id="ARBA00022892"/>
    </source>
</evidence>
<keyword evidence="9 10" id="KW-0968">Cytoplasmic vesicle</keyword>
<dbReference type="GO" id="GO:0006891">
    <property type="term" value="P:intra-Golgi vesicle-mediated transport"/>
    <property type="evidence" value="ECO:0007669"/>
    <property type="project" value="TreeGrafter"/>
</dbReference>
<comment type="subunit">
    <text evidence="10">Oligomeric complex that consists of at least the alpha, beta, beta', gamma, delta, epsilon and zeta subunits.</text>
</comment>
<dbReference type="Pfam" id="PF01602">
    <property type="entry name" value="Adaptin_N"/>
    <property type="match status" value="1"/>
</dbReference>
<keyword evidence="7 10" id="KW-0333">Golgi apparatus</keyword>
<keyword evidence="2 10" id="KW-0813">Transport</keyword>
<feature type="domain" description="Clathrin/coatomer adaptor adaptin-like N-terminal" evidence="12">
    <location>
        <begin position="21"/>
        <end position="482"/>
    </location>
</feature>
<keyword evidence="5 10" id="KW-0931">ER-Golgi transport</keyword>
<evidence type="ECO:0000256" key="9">
    <source>
        <dbReference type="ARBA" id="ARBA00023329"/>
    </source>
</evidence>
<dbReference type="SUPFAM" id="SSF48371">
    <property type="entry name" value="ARM repeat"/>
    <property type="match status" value="1"/>
</dbReference>